<dbReference type="Pfam" id="PF13174">
    <property type="entry name" value="TPR_6"/>
    <property type="match status" value="1"/>
</dbReference>
<dbReference type="SMART" id="SM00028">
    <property type="entry name" value="TPR"/>
    <property type="match status" value="15"/>
</dbReference>
<dbReference type="Pfam" id="PF13176">
    <property type="entry name" value="TPR_7"/>
    <property type="match status" value="1"/>
</dbReference>
<feature type="repeat" description="TPR" evidence="1">
    <location>
        <begin position="611"/>
        <end position="644"/>
    </location>
</feature>
<evidence type="ECO:0000256" key="1">
    <source>
        <dbReference type="PROSITE-ProRule" id="PRU00339"/>
    </source>
</evidence>
<evidence type="ECO:0000313" key="4">
    <source>
        <dbReference type="Proteomes" id="UP001197770"/>
    </source>
</evidence>
<dbReference type="RefSeq" id="WP_228230952.1">
    <property type="nucleotide sequence ID" value="NZ_JAJGMW010000020.1"/>
</dbReference>
<name>A0ABS8GW45_9FLAO</name>
<feature type="chain" id="PRO_5045286222" evidence="2">
    <location>
        <begin position="21"/>
        <end position="1005"/>
    </location>
</feature>
<proteinExistence type="predicted"/>
<dbReference type="PROSITE" id="PS50005">
    <property type="entry name" value="TPR"/>
    <property type="match status" value="6"/>
</dbReference>
<feature type="repeat" description="TPR" evidence="1">
    <location>
        <begin position="279"/>
        <end position="312"/>
    </location>
</feature>
<organism evidence="3 4">
    <name type="scientific">Leeuwenhoekiella parthenopeia</name>
    <dbReference type="NCBI Taxonomy" id="2890320"/>
    <lineage>
        <taxon>Bacteria</taxon>
        <taxon>Pseudomonadati</taxon>
        <taxon>Bacteroidota</taxon>
        <taxon>Flavobacteriia</taxon>
        <taxon>Flavobacteriales</taxon>
        <taxon>Flavobacteriaceae</taxon>
        <taxon>Leeuwenhoekiella</taxon>
    </lineage>
</organism>
<dbReference type="PANTHER" id="PTHR12558">
    <property type="entry name" value="CELL DIVISION CYCLE 16,23,27"/>
    <property type="match status" value="1"/>
</dbReference>
<dbReference type="SUPFAM" id="SSF48452">
    <property type="entry name" value="TPR-like"/>
    <property type="match status" value="3"/>
</dbReference>
<dbReference type="Pfam" id="PF13432">
    <property type="entry name" value="TPR_16"/>
    <property type="match status" value="4"/>
</dbReference>
<dbReference type="Proteomes" id="UP001197770">
    <property type="component" value="Unassembled WGS sequence"/>
</dbReference>
<keyword evidence="2" id="KW-0732">Signal</keyword>
<dbReference type="InterPro" id="IPR011990">
    <property type="entry name" value="TPR-like_helical_dom_sf"/>
</dbReference>
<comment type="caution">
    <text evidence="3">The sequence shown here is derived from an EMBL/GenBank/DDBJ whole genome shotgun (WGS) entry which is preliminary data.</text>
</comment>
<accession>A0ABS8GW45</accession>
<feature type="repeat" description="TPR" evidence="1">
    <location>
        <begin position="425"/>
        <end position="458"/>
    </location>
</feature>
<dbReference type="Gene3D" id="1.25.40.10">
    <property type="entry name" value="Tetratricopeptide repeat domain"/>
    <property type="match status" value="8"/>
</dbReference>
<dbReference type="EMBL" id="JAJGMW010000020">
    <property type="protein sequence ID" value="MCC4213880.1"/>
    <property type="molecule type" value="Genomic_DNA"/>
</dbReference>
<dbReference type="SUPFAM" id="SSF81901">
    <property type="entry name" value="HCP-like"/>
    <property type="match status" value="1"/>
</dbReference>
<gene>
    <name evidence="3" type="ORF">LLW17_14210</name>
</gene>
<feature type="repeat" description="TPR" evidence="1">
    <location>
        <begin position="539"/>
        <end position="572"/>
    </location>
</feature>
<feature type="repeat" description="TPR" evidence="1">
    <location>
        <begin position="314"/>
        <end position="347"/>
    </location>
</feature>
<evidence type="ECO:0000256" key="2">
    <source>
        <dbReference type="SAM" id="SignalP"/>
    </source>
</evidence>
<dbReference type="InterPro" id="IPR019734">
    <property type="entry name" value="TPR_rpt"/>
</dbReference>
<evidence type="ECO:0000313" key="3">
    <source>
        <dbReference type="EMBL" id="MCC4213880.1"/>
    </source>
</evidence>
<dbReference type="PANTHER" id="PTHR12558:SF13">
    <property type="entry name" value="CELL DIVISION CYCLE PROTEIN 27 HOMOLOG"/>
    <property type="match status" value="1"/>
</dbReference>
<protein>
    <submittedName>
        <fullName evidence="3">Tetratricopeptide repeat protein</fullName>
    </submittedName>
</protein>
<feature type="signal peptide" evidence="2">
    <location>
        <begin position="1"/>
        <end position="20"/>
    </location>
</feature>
<reference evidence="3 4" key="1">
    <citation type="submission" date="2021-11" db="EMBL/GenBank/DDBJ databases">
        <title>Seasonal and diel survey of microbial diversity of the Tyrrhenian coast.</title>
        <authorList>
            <person name="Gattoni G."/>
            <person name="Corral P."/>
        </authorList>
    </citation>
    <scope>NUCLEOTIDE SEQUENCE [LARGE SCALE GENOMIC DNA]</scope>
    <source>
        <strain evidence="3 4">Mr9</strain>
    </source>
</reference>
<keyword evidence="4" id="KW-1185">Reference proteome</keyword>
<keyword evidence="1" id="KW-0802">TPR repeat</keyword>
<feature type="repeat" description="TPR" evidence="1">
    <location>
        <begin position="501"/>
        <end position="534"/>
    </location>
</feature>
<sequence length="1005" mass="114805">MIKKYVFTALVILLTGATAAAQQTEAFTNDLAKYDKALTLYNSKQYLAAQTLFNEIKQETTDPTIEGDCAYYIANAAVRLNQSGADARMQKFVEEYPTSTKRNSAYKDVADYYFENGKYSAAKRWYEQVDISRLSWAEMEKYNFNMGYVHLKSNSPEEAKVYFSRVRNSEKYGAQAKYYEGFMAYENDDYEEASQLFEEVEAEEGTREDLSYFKADLNFKQGNFREAIRLAEEQLPTANRNEQSELNKIIGESYFNLGEFDKALPYLKEYKGKRGKWSNTDYYQLGYAYYKQGDFDNAISEFNKIIDGKNSVAQNAYYHLADAYLQTGKKQEALNAFRNAYQMDFEPKIKEDSGLNYAKLSYEIGNAYEPAPQAIGNYLEAYPNAPQRQQLETLLIDSYITSKNYKAAMDLLVSNRNYQDQEAYQKVAFYRGIELYNDGDYQEAIANFEKSLKASASPEFTARALYWKAESEYTINRIDEALLTFKQFEQSSAARSLPEYGDLAYNLGYAYFKKKNYDQAANYFERYVKSGSNDNVRKADAYMRLGDSYFINSKYWPAMEAYNEAIAMPGVERDYATFQKAISYGFVDRNAQKIEALSNFANQFPQSSYRDDALYELGNTYVATGDNERGIQAYDRLVREIPKSKFAAKSQLKKALIYDNTGRSDEALRLFKSVAENYPGTPEGVQAVASAKLIYIDNGQVDAYGRWANSLDYISVEDSELDDAAFSSAEKQLVGSNNPQAIQNFEKYLREYPNGQRAMEAHFYLGQLYFGQNEYLKTIPHYNYVIEKERSEFTEQALARLGQVYLSERKYAEAVPVLQRLENESDIPQNTIFAQSNLMKSYYELKQYDNAVAYAEKVLANSKIDNNVKSDAQVIIARSAMQTGNERRAAEAYAEVSKIATGELGAEALYYDAYFKNQNGDYKGSNASVQKLAKDFSGYKEYGAKGLVLMAKNFYELKDAYQATYILDNVITNFTDYPEVVAKARQELARIKAAEAQTNSSLDGN</sequence>